<dbReference type="PRINTS" id="PR00359">
    <property type="entry name" value="BP450"/>
</dbReference>
<evidence type="ECO:0000256" key="2">
    <source>
        <dbReference type="RuleBase" id="RU000461"/>
    </source>
</evidence>
<keyword evidence="2" id="KW-0408">Iron</keyword>
<dbReference type="PANTHER" id="PTHR46696">
    <property type="entry name" value="P450, PUTATIVE (EUROFUNG)-RELATED"/>
    <property type="match status" value="1"/>
</dbReference>
<dbReference type="InterPro" id="IPR002397">
    <property type="entry name" value="Cyt_P450_B"/>
</dbReference>
<keyword evidence="2" id="KW-0349">Heme</keyword>
<gene>
    <name evidence="3" type="ORF">ACKI18_25085</name>
</gene>
<keyword evidence="2" id="KW-0560">Oxidoreductase</keyword>
<accession>A0ABW9HV46</accession>
<dbReference type="Gene3D" id="1.10.630.10">
    <property type="entry name" value="Cytochrome P450"/>
    <property type="match status" value="1"/>
</dbReference>
<keyword evidence="2" id="KW-0479">Metal-binding</keyword>
<dbReference type="EMBL" id="JBJVNI010000013">
    <property type="protein sequence ID" value="MFM9611975.1"/>
    <property type="molecule type" value="Genomic_DNA"/>
</dbReference>
<dbReference type="CDD" id="cd11029">
    <property type="entry name" value="CYP107-like"/>
    <property type="match status" value="1"/>
</dbReference>
<protein>
    <submittedName>
        <fullName evidence="3">Cytochrome P450</fullName>
    </submittedName>
</protein>
<dbReference type="InterPro" id="IPR001128">
    <property type="entry name" value="Cyt_P450"/>
</dbReference>
<dbReference type="SUPFAM" id="SSF48264">
    <property type="entry name" value="Cytochrome P450"/>
    <property type="match status" value="1"/>
</dbReference>
<reference evidence="3 4" key="1">
    <citation type="submission" date="2024-12" db="EMBL/GenBank/DDBJ databases">
        <title>Forecasting of Potato common scab and diversities of Pathogenic streptomyces spp. in china.</title>
        <authorList>
            <person name="Handique U."/>
            <person name="Wu J."/>
        </authorList>
    </citation>
    <scope>NUCLEOTIDE SEQUENCE [LARGE SCALE GENOMIC DNA]</scope>
    <source>
        <strain evidence="3 4">ZRIMU1530</strain>
    </source>
</reference>
<dbReference type="Proteomes" id="UP001631957">
    <property type="component" value="Unassembled WGS sequence"/>
</dbReference>
<comment type="caution">
    <text evidence="3">The sequence shown here is derived from an EMBL/GenBank/DDBJ whole genome shotgun (WGS) entry which is preliminary data.</text>
</comment>
<evidence type="ECO:0000313" key="3">
    <source>
        <dbReference type="EMBL" id="MFM9611975.1"/>
    </source>
</evidence>
<dbReference type="PANTHER" id="PTHR46696:SF1">
    <property type="entry name" value="CYTOCHROME P450 YJIB-RELATED"/>
    <property type="match status" value="1"/>
</dbReference>
<keyword evidence="2" id="KW-0503">Monooxygenase</keyword>
<evidence type="ECO:0000256" key="1">
    <source>
        <dbReference type="ARBA" id="ARBA00010617"/>
    </source>
</evidence>
<dbReference type="InterPro" id="IPR036396">
    <property type="entry name" value="Cyt_P450_sf"/>
</dbReference>
<evidence type="ECO:0000313" key="4">
    <source>
        <dbReference type="Proteomes" id="UP001631957"/>
    </source>
</evidence>
<proteinExistence type="inferred from homology"/>
<keyword evidence="4" id="KW-1185">Reference proteome</keyword>
<dbReference type="Pfam" id="PF00067">
    <property type="entry name" value="p450"/>
    <property type="match status" value="1"/>
</dbReference>
<organism evidence="3 4">
    <name type="scientific">Streptomyces niveiscabiei</name>
    <dbReference type="NCBI Taxonomy" id="164115"/>
    <lineage>
        <taxon>Bacteria</taxon>
        <taxon>Bacillati</taxon>
        <taxon>Actinomycetota</taxon>
        <taxon>Actinomycetes</taxon>
        <taxon>Kitasatosporales</taxon>
        <taxon>Streptomycetaceae</taxon>
        <taxon>Streptomyces</taxon>
    </lineage>
</organism>
<sequence>MITLGESFGAGFWGDPHGTYAVLRREEPVHAVVTPDGLRVWVVSRYGDVREVLSDPRFGKDAEAVGELFRRNTVAGREPRTVGRKTAGHMLNSDPPAHTRLRALVSKAFTPGRITALLPRTEALSASLLDGLADRPGIDLIGDYAFPLSITVMCELLGLPEGERDAFGGWTRDYNATGAPETVSAAAENITAYLTDLIAAKRQTLGDDLLSALIDDDRLSGEELVAMVFLLLSAGHETTVNLVANGMRALLTHPAQLNRLRADPALIPTAVEEFLRYDGPVNLSTYRYTKEPVTVSGVEIPAGELVLAAVTSANRDAGQFTDPDDLDVARTPNRHVSFGVGIHYCLGAPLARQEARVAFRDLLDRYAVLELAVEPGELTYRQSLLMRGPESLPLRVSR</sequence>
<name>A0ABW9HV46_9ACTN</name>
<dbReference type="RefSeq" id="WP_409122524.1">
    <property type="nucleotide sequence ID" value="NZ_JBJVNI010000013.1"/>
</dbReference>
<dbReference type="InterPro" id="IPR017972">
    <property type="entry name" value="Cyt_P450_CS"/>
</dbReference>
<dbReference type="PROSITE" id="PS00086">
    <property type="entry name" value="CYTOCHROME_P450"/>
    <property type="match status" value="1"/>
</dbReference>
<comment type="similarity">
    <text evidence="1 2">Belongs to the cytochrome P450 family.</text>
</comment>